<dbReference type="Gene3D" id="1.25.40.20">
    <property type="entry name" value="Ankyrin repeat-containing domain"/>
    <property type="match status" value="1"/>
</dbReference>
<evidence type="ECO:0000256" key="7">
    <source>
        <dbReference type="PROSITE-ProRule" id="PRU00192"/>
    </source>
</evidence>
<gene>
    <name evidence="9" type="ORF">ACEWY4_017113</name>
</gene>
<sequence>MGVMNRGQVYGLWDYDAEAEDELCFREGDCMSVLRRDQQEGEQWWWARSGDREGYVPRNLLGLYLRIKPRQRSLA</sequence>
<organism evidence="9 10">
    <name type="scientific">Coilia grayii</name>
    <name type="common">Gray's grenadier anchovy</name>
    <dbReference type="NCBI Taxonomy" id="363190"/>
    <lineage>
        <taxon>Eukaryota</taxon>
        <taxon>Metazoa</taxon>
        <taxon>Chordata</taxon>
        <taxon>Craniata</taxon>
        <taxon>Vertebrata</taxon>
        <taxon>Euteleostomi</taxon>
        <taxon>Actinopterygii</taxon>
        <taxon>Neopterygii</taxon>
        <taxon>Teleostei</taxon>
        <taxon>Clupei</taxon>
        <taxon>Clupeiformes</taxon>
        <taxon>Clupeoidei</taxon>
        <taxon>Engraulidae</taxon>
        <taxon>Coilinae</taxon>
        <taxon>Coilia</taxon>
    </lineage>
</organism>
<evidence type="ECO:0000256" key="3">
    <source>
        <dbReference type="ARBA" id="ARBA00022703"/>
    </source>
</evidence>
<dbReference type="Pfam" id="PF00018">
    <property type="entry name" value="SH3_1"/>
    <property type="match status" value="1"/>
</dbReference>
<dbReference type="InterPro" id="IPR036028">
    <property type="entry name" value="SH3-like_dom_sf"/>
</dbReference>
<keyword evidence="4" id="KW-0677">Repeat</keyword>
<dbReference type="InterPro" id="IPR036770">
    <property type="entry name" value="Ankyrin_rpt-contain_sf"/>
</dbReference>
<dbReference type="PROSITE" id="PS50002">
    <property type="entry name" value="SH3"/>
    <property type="match status" value="1"/>
</dbReference>
<feature type="domain" description="SH3" evidence="8">
    <location>
        <begin position="4"/>
        <end position="66"/>
    </location>
</feature>
<evidence type="ECO:0000313" key="9">
    <source>
        <dbReference type="EMBL" id="KAL2086054.1"/>
    </source>
</evidence>
<dbReference type="PANTHER" id="PTHR24131">
    <property type="entry name" value="APOPTOSIS-STIMULATING OF P53 PROTEIN"/>
    <property type="match status" value="1"/>
</dbReference>
<keyword evidence="6" id="KW-0539">Nucleus</keyword>
<evidence type="ECO:0000256" key="5">
    <source>
        <dbReference type="ARBA" id="ARBA00023043"/>
    </source>
</evidence>
<dbReference type="PANTHER" id="PTHR24131:SF8">
    <property type="entry name" value="APOPTOSIS-STIMULATING OF P53 PROTEIN 2"/>
    <property type="match status" value="1"/>
</dbReference>
<keyword evidence="3" id="KW-0053">Apoptosis</keyword>
<evidence type="ECO:0000256" key="2">
    <source>
        <dbReference type="ARBA" id="ARBA00022443"/>
    </source>
</evidence>
<evidence type="ECO:0000313" key="10">
    <source>
        <dbReference type="Proteomes" id="UP001591681"/>
    </source>
</evidence>
<dbReference type="AlphaFoldDB" id="A0ABD1JG65"/>
<proteinExistence type="predicted"/>
<keyword evidence="2 7" id="KW-0728">SH3 domain</keyword>
<dbReference type="SUPFAM" id="SSF50044">
    <property type="entry name" value="SH3-domain"/>
    <property type="match status" value="1"/>
</dbReference>
<evidence type="ECO:0000259" key="8">
    <source>
        <dbReference type="PROSITE" id="PS50002"/>
    </source>
</evidence>
<keyword evidence="5" id="KW-0040">ANK repeat</keyword>
<dbReference type="InterPro" id="IPR047163">
    <property type="entry name" value="ASPP1/2"/>
</dbReference>
<accession>A0ABD1JG65</accession>
<dbReference type="EMBL" id="JBHFQA010000015">
    <property type="protein sequence ID" value="KAL2086054.1"/>
    <property type="molecule type" value="Genomic_DNA"/>
</dbReference>
<dbReference type="GO" id="GO:0006915">
    <property type="term" value="P:apoptotic process"/>
    <property type="evidence" value="ECO:0007669"/>
    <property type="project" value="UniProtKB-KW"/>
</dbReference>
<name>A0ABD1JG65_9TELE</name>
<evidence type="ECO:0000256" key="1">
    <source>
        <dbReference type="ARBA" id="ARBA00004123"/>
    </source>
</evidence>
<dbReference type="Proteomes" id="UP001591681">
    <property type="component" value="Unassembled WGS sequence"/>
</dbReference>
<keyword evidence="10" id="KW-1185">Reference proteome</keyword>
<protein>
    <recommendedName>
        <fullName evidence="8">SH3 domain-containing protein</fullName>
    </recommendedName>
</protein>
<evidence type="ECO:0000256" key="4">
    <source>
        <dbReference type="ARBA" id="ARBA00022737"/>
    </source>
</evidence>
<dbReference type="PRINTS" id="PR00452">
    <property type="entry name" value="SH3DOMAIN"/>
</dbReference>
<reference evidence="9 10" key="1">
    <citation type="submission" date="2024-09" db="EMBL/GenBank/DDBJ databases">
        <title>A chromosome-level genome assembly of Gray's grenadier anchovy, Coilia grayii.</title>
        <authorList>
            <person name="Fu Z."/>
        </authorList>
    </citation>
    <scope>NUCLEOTIDE SEQUENCE [LARGE SCALE GENOMIC DNA]</scope>
    <source>
        <strain evidence="9">G4</strain>
        <tissue evidence="9">Muscle</tissue>
    </source>
</reference>
<comment type="subcellular location">
    <subcellularLocation>
        <location evidence="1">Nucleus</location>
    </subcellularLocation>
</comment>
<comment type="caution">
    <text evidence="9">The sequence shown here is derived from an EMBL/GenBank/DDBJ whole genome shotgun (WGS) entry which is preliminary data.</text>
</comment>
<dbReference type="SMART" id="SM00326">
    <property type="entry name" value="SH3"/>
    <property type="match status" value="1"/>
</dbReference>
<dbReference type="InterPro" id="IPR001452">
    <property type="entry name" value="SH3_domain"/>
</dbReference>
<evidence type="ECO:0000256" key="6">
    <source>
        <dbReference type="ARBA" id="ARBA00023242"/>
    </source>
</evidence>
<dbReference type="GO" id="GO:0005634">
    <property type="term" value="C:nucleus"/>
    <property type="evidence" value="ECO:0007669"/>
    <property type="project" value="UniProtKB-SubCell"/>
</dbReference>